<dbReference type="SUPFAM" id="SSF53448">
    <property type="entry name" value="Nucleotide-diphospho-sugar transferases"/>
    <property type="match status" value="1"/>
</dbReference>
<dbReference type="SUPFAM" id="SSF46785">
    <property type="entry name" value="Winged helix' DNA-binding domain"/>
    <property type="match status" value="1"/>
</dbReference>
<name>A0A923LDN4_9FIRM</name>
<dbReference type="Gene3D" id="3.90.550.10">
    <property type="entry name" value="Spore Coat Polysaccharide Biosynthesis Protein SpsA, Chain A"/>
    <property type="match status" value="1"/>
</dbReference>
<keyword evidence="3" id="KW-1185">Reference proteome</keyword>
<proteinExistence type="predicted"/>
<dbReference type="InterPro" id="IPR036390">
    <property type="entry name" value="WH_DNA-bd_sf"/>
</dbReference>
<protein>
    <submittedName>
        <fullName evidence="2">Glycosyltransferase</fullName>
    </submittedName>
</protein>
<dbReference type="InterPro" id="IPR001173">
    <property type="entry name" value="Glyco_trans_2-like"/>
</dbReference>
<evidence type="ECO:0000313" key="3">
    <source>
        <dbReference type="Proteomes" id="UP000649345"/>
    </source>
</evidence>
<dbReference type="Gene3D" id="1.10.10.10">
    <property type="entry name" value="Winged helix-like DNA-binding domain superfamily/Winged helix DNA-binding domain"/>
    <property type="match status" value="1"/>
</dbReference>
<dbReference type="GO" id="GO:0016758">
    <property type="term" value="F:hexosyltransferase activity"/>
    <property type="evidence" value="ECO:0007669"/>
    <property type="project" value="UniProtKB-ARBA"/>
</dbReference>
<evidence type="ECO:0000313" key="2">
    <source>
        <dbReference type="EMBL" id="MBC5660224.1"/>
    </source>
</evidence>
<dbReference type="RefSeq" id="WP_186873658.1">
    <property type="nucleotide sequence ID" value="NZ_JACOOR010000005.1"/>
</dbReference>
<comment type="caution">
    <text evidence="2">The sequence shown here is derived from an EMBL/GenBank/DDBJ whole genome shotgun (WGS) entry which is preliminary data.</text>
</comment>
<accession>A0A923LDN4</accession>
<feature type="domain" description="Glycosyltransferase 2-like" evidence="1">
    <location>
        <begin position="9"/>
        <end position="174"/>
    </location>
</feature>
<dbReference type="PANTHER" id="PTHR22916:SF3">
    <property type="entry name" value="UDP-GLCNAC:BETAGAL BETA-1,3-N-ACETYLGLUCOSAMINYLTRANSFERASE-LIKE PROTEIN 1"/>
    <property type="match status" value="1"/>
</dbReference>
<dbReference type="AlphaFoldDB" id="A0A923LDN4"/>
<sequence>MNKKNPTVSIIIPVYNAESFLARCVDSVLGQEYTDFELLLVDDGSKDGSGALCDAYAVSDSRVRVFHKENAGVSAARNQALSEAQGTYIQFLDSDDWMTPDSTKLLVRAAEENGCDLVIADFYRVVGERVSRKGDIEEEGVMSREEFAAHMMENPADYYYGVLWNKLYRRSIIEAHTLRMNAEISWCEDFMFNLEYIRFTERITALHAPIYYYVKRKGSLVTSQGTSLSKTIQMKLSVFEYYHNFYKHVLDEEEYEKNRLQVYRFLVDAASDGLVGIPLLPGTKKLGDERAGVSAAALAGEGMLSDLYRERKLMQRYLEVAALKNDLKPEEAYLLLCLSHLGQIVNKKELADFADVSKRALTMQLQKLVLRGLVKLEDIPVPKPVRQKKEKGAEKDEIPQKLQEKRVRVTFQPEAGLVLRELATVQRDYDEARFAGFEEEDLIQYARLSEKMKRNMQKLLAPPGEEMRG</sequence>
<dbReference type="Pfam" id="PF00535">
    <property type="entry name" value="Glycos_transf_2"/>
    <property type="match status" value="1"/>
</dbReference>
<dbReference type="EMBL" id="JACOOR010000005">
    <property type="protein sequence ID" value="MBC5660224.1"/>
    <property type="molecule type" value="Genomic_DNA"/>
</dbReference>
<evidence type="ECO:0000259" key="1">
    <source>
        <dbReference type="Pfam" id="PF00535"/>
    </source>
</evidence>
<reference evidence="2" key="1">
    <citation type="submission" date="2020-08" db="EMBL/GenBank/DDBJ databases">
        <title>Genome public.</title>
        <authorList>
            <person name="Liu C."/>
            <person name="Sun Q."/>
        </authorList>
    </citation>
    <scope>NUCLEOTIDE SEQUENCE</scope>
    <source>
        <strain evidence="2">NSJ-68</strain>
    </source>
</reference>
<gene>
    <name evidence="2" type="ORF">H8S44_10615</name>
</gene>
<dbReference type="InterPro" id="IPR036388">
    <property type="entry name" value="WH-like_DNA-bd_sf"/>
</dbReference>
<organism evidence="2 3">
    <name type="scientific">Anaerosacchariphilus hominis</name>
    <dbReference type="NCBI Taxonomy" id="2763017"/>
    <lineage>
        <taxon>Bacteria</taxon>
        <taxon>Bacillati</taxon>
        <taxon>Bacillota</taxon>
        <taxon>Clostridia</taxon>
        <taxon>Lachnospirales</taxon>
        <taxon>Lachnospiraceae</taxon>
        <taxon>Anaerosacchariphilus</taxon>
    </lineage>
</organism>
<dbReference type="Proteomes" id="UP000649345">
    <property type="component" value="Unassembled WGS sequence"/>
</dbReference>
<dbReference type="CDD" id="cd00761">
    <property type="entry name" value="Glyco_tranf_GTA_type"/>
    <property type="match status" value="1"/>
</dbReference>
<dbReference type="PANTHER" id="PTHR22916">
    <property type="entry name" value="GLYCOSYLTRANSFERASE"/>
    <property type="match status" value="1"/>
</dbReference>
<dbReference type="InterPro" id="IPR029044">
    <property type="entry name" value="Nucleotide-diphossugar_trans"/>
</dbReference>